<dbReference type="Proteomes" id="UP000198412">
    <property type="component" value="Unassembled WGS sequence"/>
</dbReference>
<evidence type="ECO:0000313" key="2">
    <source>
        <dbReference type="EMBL" id="SNR51097.1"/>
    </source>
</evidence>
<keyword evidence="3" id="KW-1185">Reference proteome</keyword>
<dbReference type="OrthoDB" id="9807384at2"/>
<reference evidence="3" key="1">
    <citation type="submission" date="2017-06" db="EMBL/GenBank/DDBJ databases">
        <authorList>
            <person name="Varghese N."/>
            <person name="Submissions S."/>
        </authorList>
    </citation>
    <scope>NUCLEOTIDE SEQUENCE [LARGE SCALE GENOMIC DNA]</scope>
    <source>
        <strain evidence="3">DSM 27993</strain>
    </source>
</reference>
<protein>
    <recommendedName>
        <fullName evidence="4">Oxygen tolerance</fullName>
    </recommendedName>
</protein>
<sequence>MKKQLVYILFFIGLIGFAQEGKVSIATDTTNIRIGEQIQYKISVKETTNVIFPELKLDSLGKVEVVEALPIDTLKNILEKRYLLTSFDSGQYIIPQQQVRINNKLFLTDSLLVNVSTVKVDTTQQKMFEIKSIQREPKTFEDYKHLWWWAIPILILFAILLYFIFRKKKEKEVVKVYVAPIQEAMQRLKELDEKQLLQQNKIKIYYSELTDIVRTYIEKDIKIPALESTTNELVETIIDFNESSNLGISKETIKQLKHVLQSADLVKFAKSKPIIEEIRSDRNIVEEILKNTQDAVHKREEKIGEKVIEEAIFIEKPVKRNNYFKKKLVIILALIVIGLSLMGYFGYQFIKNNVLGKTTTEMMEEQWYKATYGFPEITIETPEILTVQSVQLPENGVSTVGDFSIYTYGSPISNFYIAVSTTNFITELDGMDLDTGLNGALNGMESQMNTRFTNIKKENIKINGVKGKKASIEYKRTNESTQLKEDYKLTMLFFADKKGMRQVYVSSLWSDDSAESVVNRIIKSVSLKP</sequence>
<keyword evidence="1" id="KW-1133">Transmembrane helix</keyword>
<evidence type="ECO:0000313" key="3">
    <source>
        <dbReference type="Proteomes" id="UP000198412"/>
    </source>
</evidence>
<gene>
    <name evidence="2" type="ORF">SAMN04488111_1306</name>
</gene>
<keyword evidence="1" id="KW-0812">Transmembrane</keyword>
<organism evidence="2 3">
    <name type="scientific">Lutibacter flavus</name>
    <dbReference type="NCBI Taxonomy" id="691689"/>
    <lineage>
        <taxon>Bacteria</taxon>
        <taxon>Pseudomonadati</taxon>
        <taxon>Bacteroidota</taxon>
        <taxon>Flavobacteriia</taxon>
        <taxon>Flavobacteriales</taxon>
        <taxon>Flavobacteriaceae</taxon>
        <taxon>Lutibacter</taxon>
    </lineage>
</organism>
<proteinExistence type="predicted"/>
<feature type="transmembrane region" description="Helical" evidence="1">
    <location>
        <begin position="146"/>
        <end position="165"/>
    </location>
</feature>
<feature type="transmembrane region" description="Helical" evidence="1">
    <location>
        <begin position="328"/>
        <end position="347"/>
    </location>
</feature>
<name>A0A238WX35_9FLAO</name>
<dbReference type="EMBL" id="FZNX01000002">
    <property type="protein sequence ID" value="SNR51097.1"/>
    <property type="molecule type" value="Genomic_DNA"/>
</dbReference>
<keyword evidence="1" id="KW-0472">Membrane</keyword>
<dbReference type="AlphaFoldDB" id="A0A238WX35"/>
<dbReference type="RefSeq" id="WP_089377640.1">
    <property type="nucleotide sequence ID" value="NZ_FZNX01000002.1"/>
</dbReference>
<evidence type="ECO:0008006" key="4">
    <source>
        <dbReference type="Google" id="ProtNLM"/>
    </source>
</evidence>
<evidence type="ECO:0000256" key="1">
    <source>
        <dbReference type="SAM" id="Phobius"/>
    </source>
</evidence>
<accession>A0A238WX35</accession>